<evidence type="ECO:0000313" key="1">
    <source>
        <dbReference type="EMBL" id="TKI53606.1"/>
    </source>
</evidence>
<comment type="caution">
    <text evidence="1">The sequence shown here is derived from an EMBL/GenBank/DDBJ whole genome shotgun (WGS) entry which is preliminary data.</text>
</comment>
<dbReference type="EMBL" id="SZPU01000105">
    <property type="protein sequence ID" value="TKI53606.1"/>
    <property type="molecule type" value="Genomic_DNA"/>
</dbReference>
<gene>
    <name evidence="1" type="ORF">FC756_22925</name>
</gene>
<organism evidence="1 2">
    <name type="scientific">Lysinibacillus mangiferihumi</name>
    <dbReference type="NCBI Taxonomy" id="1130819"/>
    <lineage>
        <taxon>Bacteria</taxon>
        <taxon>Bacillati</taxon>
        <taxon>Bacillota</taxon>
        <taxon>Bacilli</taxon>
        <taxon>Bacillales</taxon>
        <taxon>Bacillaceae</taxon>
        <taxon>Lysinibacillus</taxon>
    </lineage>
</organism>
<reference evidence="1 2" key="1">
    <citation type="submission" date="2019-04" db="EMBL/GenBank/DDBJ databases">
        <title>Lysinibacillus genome sequencing.</title>
        <authorList>
            <person name="Dunlap C."/>
        </authorList>
    </citation>
    <scope>NUCLEOTIDE SEQUENCE [LARGE SCALE GENOMIC DNA]</scope>
    <source>
        <strain evidence="1 2">CCTCC AB 2010389</strain>
    </source>
</reference>
<dbReference type="AlphaFoldDB" id="A0A4U2XZY0"/>
<proteinExistence type="predicted"/>
<dbReference type="RefSeq" id="WP_107896285.1">
    <property type="nucleotide sequence ID" value="NZ_PYWM01000019.1"/>
</dbReference>
<evidence type="ECO:0000313" key="2">
    <source>
        <dbReference type="Proteomes" id="UP000308744"/>
    </source>
</evidence>
<protein>
    <submittedName>
        <fullName evidence="1">Uncharacterized protein</fullName>
    </submittedName>
</protein>
<accession>A0A4U2XZY0</accession>
<keyword evidence="2" id="KW-1185">Reference proteome</keyword>
<dbReference type="Proteomes" id="UP000308744">
    <property type="component" value="Unassembled WGS sequence"/>
</dbReference>
<sequence length="121" mass="14035">MEKIKAFLAYQETTKYKLHRLANANLDICYSNYEMKDLISMLKEKHAMAKNAGVLGIDFYDGICNVQVSYDDFQRLTKGVQDIRMELSQFPEPENEHLYAEVEGIHLVAVRSIEKEKMQAQ</sequence>
<name>A0A4U2XZY0_9BACI</name>